<proteinExistence type="predicted"/>
<accession>A0A8S1MH17</accession>
<evidence type="ECO:0000313" key="2">
    <source>
        <dbReference type="Proteomes" id="UP000692954"/>
    </source>
</evidence>
<dbReference type="Proteomes" id="UP000692954">
    <property type="component" value="Unassembled WGS sequence"/>
</dbReference>
<protein>
    <submittedName>
        <fullName evidence="1">Uncharacterized protein</fullName>
    </submittedName>
</protein>
<sequence length="64" mass="7968">MNLLLLLDGFIQSCFELNCKLFRNYIQQLNLLFLAMFVKWLYVTKLLLMSKFWEFQDWYQCMEK</sequence>
<comment type="caution">
    <text evidence="1">The sequence shown here is derived from an EMBL/GenBank/DDBJ whole genome shotgun (WGS) entry which is preliminary data.</text>
</comment>
<dbReference type="EMBL" id="CAJJDN010000039">
    <property type="protein sequence ID" value="CAD8079388.1"/>
    <property type="molecule type" value="Genomic_DNA"/>
</dbReference>
<name>A0A8S1MH17_9CILI</name>
<evidence type="ECO:0000313" key="1">
    <source>
        <dbReference type="EMBL" id="CAD8079388.1"/>
    </source>
</evidence>
<reference evidence="1" key="1">
    <citation type="submission" date="2021-01" db="EMBL/GenBank/DDBJ databases">
        <authorList>
            <consortium name="Genoscope - CEA"/>
            <person name="William W."/>
        </authorList>
    </citation>
    <scope>NUCLEOTIDE SEQUENCE</scope>
</reference>
<organism evidence="1 2">
    <name type="scientific">Paramecium sonneborni</name>
    <dbReference type="NCBI Taxonomy" id="65129"/>
    <lineage>
        <taxon>Eukaryota</taxon>
        <taxon>Sar</taxon>
        <taxon>Alveolata</taxon>
        <taxon>Ciliophora</taxon>
        <taxon>Intramacronucleata</taxon>
        <taxon>Oligohymenophorea</taxon>
        <taxon>Peniculida</taxon>
        <taxon>Parameciidae</taxon>
        <taxon>Paramecium</taxon>
    </lineage>
</organism>
<keyword evidence="2" id="KW-1185">Reference proteome</keyword>
<gene>
    <name evidence="1" type="ORF">PSON_ATCC_30995.1.T0390083</name>
</gene>
<dbReference type="AlphaFoldDB" id="A0A8S1MH17"/>